<comment type="caution">
    <text evidence="1">The sequence shown here is derived from an EMBL/GenBank/DDBJ whole genome shotgun (WGS) entry which is preliminary data.</text>
</comment>
<proteinExistence type="predicted"/>
<accession>A0ACC1PQ30</accession>
<gene>
    <name evidence="1" type="ORF">NUW58_g590</name>
</gene>
<sequence>MADEDGWWSYHRGTWNTTKFVLRCISFALSIVVIGLSVETGIRVSNWSAFSFYDRVDWWFTLPVTLLSIILDCSELALSVVRKRNPAVPPGWHIGLELVLFGGNLVALVFIGSIVPPEGVQRLQTPFPGGVRPLRIAMLTVLGIFTTVRFILFVIACVDTHRYHTAAQVELIVQALRRQNLDDPTAGATIPNSAYLANYIRNPQHPRGPPYWPAQMHSDESPLYPELPENQKFLAAELRRAPTRYESSGSKLTKASCLEI</sequence>
<evidence type="ECO:0000313" key="1">
    <source>
        <dbReference type="EMBL" id="KAJ2997650.1"/>
    </source>
</evidence>
<name>A0ACC1PQ30_9PEZI</name>
<reference evidence="1" key="1">
    <citation type="submission" date="2022-10" db="EMBL/GenBank/DDBJ databases">
        <title>Genome Sequence of Xylaria curta.</title>
        <authorList>
            <person name="Buettner E."/>
        </authorList>
    </citation>
    <scope>NUCLEOTIDE SEQUENCE</scope>
    <source>
        <strain evidence="1">Babe10</strain>
    </source>
</reference>
<dbReference type="EMBL" id="JAPDGR010000051">
    <property type="protein sequence ID" value="KAJ2997650.1"/>
    <property type="molecule type" value="Genomic_DNA"/>
</dbReference>
<protein>
    <submittedName>
        <fullName evidence="1">Uncharacterized protein</fullName>
    </submittedName>
</protein>
<organism evidence="1 2">
    <name type="scientific">Xylaria curta</name>
    <dbReference type="NCBI Taxonomy" id="42375"/>
    <lineage>
        <taxon>Eukaryota</taxon>
        <taxon>Fungi</taxon>
        <taxon>Dikarya</taxon>
        <taxon>Ascomycota</taxon>
        <taxon>Pezizomycotina</taxon>
        <taxon>Sordariomycetes</taxon>
        <taxon>Xylariomycetidae</taxon>
        <taxon>Xylariales</taxon>
        <taxon>Xylariaceae</taxon>
        <taxon>Xylaria</taxon>
    </lineage>
</organism>
<keyword evidence="2" id="KW-1185">Reference proteome</keyword>
<dbReference type="Proteomes" id="UP001143856">
    <property type="component" value="Unassembled WGS sequence"/>
</dbReference>
<evidence type="ECO:0000313" key="2">
    <source>
        <dbReference type="Proteomes" id="UP001143856"/>
    </source>
</evidence>